<sequence>MKPSPRPPRRFSRWQTTKRTFVLGGVVSNSLPTHGMDQDPKQPNKEADTDITKDQPLSSIPAFDQASDSFNIDLRQSSQRSPKPKHVRKLKLDSSRLAAAEKANKSLSKPDVNKTSFPPSKLVGVKHRADLRNGTLHLEDKDVQYIALEGENMNSYEGSAIERPLEKNSKSDDNLTVTDVSDNSKSAVTMHVQTRSSPRKSSVSKSKRNGQIKSKMKNDCSKGAEHDLKSHPCSPGTDKENNDEEAESWSGHSHRESKIVSVAQTKDTLDPVLSVSSQSLDDASDTTSSISGDKSVTRQTSLRDRSRLMSSADMMEIWQYPEKFLTSAKKSIGQSLEKRDKMEENLQDTNTRKFALSDSTSTQKNASARSKVLKPNPKCMDDQQHEVSESFNKRSTVQELKSHSNVTNEAPIILNKSDILSKNMDTDYASPRIQDSAEYACQNQFEKYISVSENNKSPLNFKTKAIAESFRHYNKKHIASSKYQNIKNHMASSKKTFTMDVQDIGKRKNPPFQGEPSLLLQKESIVNTENTSLQGKLSATESDEFPSSERNSLVGLSLRDRSLLASPESVQKKRQYPISFYSSKKREDILNASALAKTKGMPKSKVLTRTDDSDLSNSKETQIELPEVSSKNKAKSLTLQNKDAPSKESSHLYSPESLNKQPSVSKFFPSKTTSKNHESSYSNPKKCFLSKQASSKEQPNKALSLPRRPTTKPRVHNNFGGKEDLAAFDSADRQQQEQQEPWDIVTASESQVKTVGARNKQKPTEPKSRTGSAIDETVLVRNKVPRKRKLVDQLYQTETSEKGKKTLQHGKSQQVLLWCEEEQTRPTSDVTAYDVIFQAVLDLEKELSETSEDRAAERLIKKVFSGFKRNIKWTIAQELSLRELEKNVRERKKRCKKLASDIATKHAESISLQKEIEYLESEKDGDLRKISDWMRSFSQLMLAGQDS</sequence>
<comment type="caution">
    <text evidence="2">The sequence shown here is derived from an EMBL/GenBank/DDBJ whole genome shotgun (WGS) entry which is preliminary data.</text>
</comment>
<evidence type="ECO:0008006" key="4">
    <source>
        <dbReference type="Google" id="ProtNLM"/>
    </source>
</evidence>
<feature type="compositionally biased region" description="Polar residues" evidence="1">
    <location>
        <begin position="66"/>
        <end position="81"/>
    </location>
</feature>
<feature type="compositionally biased region" description="Polar residues" evidence="1">
    <location>
        <begin position="629"/>
        <end position="643"/>
    </location>
</feature>
<feature type="compositionally biased region" description="Polar residues" evidence="1">
    <location>
        <begin position="531"/>
        <end position="540"/>
    </location>
</feature>
<dbReference type="EMBL" id="BLXT01000588">
    <property type="protein sequence ID" value="GFN78222.1"/>
    <property type="molecule type" value="Genomic_DNA"/>
</dbReference>
<feature type="compositionally biased region" description="Polar residues" evidence="1">
    <location>
        <begin position="357"/>
        <end position="368"/>
    </location>
</feature>
<feature type="compositionally biased region" description="Polar residues" evidence="1">
    <location>
        <begin position="274"/>
        <end position="300"/>
    </location>
</feature>
<gene>
    <name evidence="2" type="ORF">PoB_000472800</name>
</gene>
<organism evidence="2 3">
    <name type="scientific">Plakobranchus ocellatus</name>
    <dbReference type="NCBI Taxonomy" id="259542"/>
    <lineage>
        <taxon>Eukaryota</taxon>
        <taxon>Metazoa</taxon>
        <taxon>Spiralia</taxon>
        <taxon>Lophotrochozoa</taxon>
        <taxon>Mollusca</taxon>
        <taxon>Gastropoda</taxon>
        <taxon>Heterobranchia</taxon>
        <taxon>Euthyneura</taxon>
        <taxon>Panpulmonata</taxon>
        <taxon>Sacoglossa</taxon>
        <taxon>Placobranchoidea</taxon>
        <taxon>Plakobranchidae</taxon>
        <taxon>Plakobranchus</taxon>
    </lineage>
</organism>
<feature type="region of interest" description="Disordered" evidence="1">
    <location>
        <begin position="531"/>
        <end position="552"/>
    </location>
</feature>
<feature type="compositionally biased region" description="Basic and acidic residues" evidence="1">
    <location>
        <begin position="36"/>
        <end position="53"/>
    </location>
</feature>
<dbReference type="Proteomes" id="UP000735302">
    <property type="component" value="Unassembled WGS sequence"/>
</dbReference>
<evidence type="ECO:0000313" key="2">
    <source>
        <dbReference type="EMBL" id="GFN78222.1"/>
    </source>
</evidence>
<proteinExistence type="predicted"/>
<feature type="compositionally biased region" description="Basic and acidic residues" evidence="1">
    <location>
        <begin position="216"/>
        <end position="230"/>
    </location>
</feature>
<evidence type="ECO:0000256" key="1">
    <source>
        <dbReference type="SAM" id="MobiDB-lite"/>
    </source>
</evidence>
<feature type="region of interest" description="Disordered" evidence="1">
    <location>
        <begin position="25"/>
        <end position="120"/>
    </location>
</feature>
<feature type="region of interest" description="Disordered" evidence="1">
    <location>
        <begin position="595"/>
        <end position="721"/>
    </location>
</feature>
<evidence type="ECO:0000313" key="3">
    <source>
        <dbReference type="Proteomes" id="UP000735302"/>
    </source>
</evidence>
<reference evidence="2 3" key="1">
    <citation type="journal article" date="2021" name="Elife">
        <title>Chloroplast acquisition without the gene transfer in kleptoplastic sea slugs, Plakobranchus ocellatus.</title>
        <authorList>
            <person name="Maeda T."/>
            <person name="Takahashi S."/>
            <person name="Yoshida T."/>
            <person name="Shimamura S."/>
            <person name="Takaki Y."/>
            <person name="Nagai Y."/>
            <person name="Toyoda A."/>
            <person name="Suzuki Y."/>
            <person name="Arimoto A."/>
            <person name="Ishii H."/>
            <person name="Satoh N."/>
            <person name="Nishiyama T."/>
            <person name="Hasebe M."/>
            <person name="Maruyama T."/>
            <person name="Minagawa J."/>
            <person name="Obokata J."/>
            <person name="Shigenobu S."/>
        </authorList>
    </citation>
    <scope>NUCLEOTIDE SEQUENCE [LARGE SCALE GENOMIC DNA]</scope>
</reference>
<feature type="region of interest" description="Disordered" evidence="1">
    <location>
        <begin position="355"/>
        <end position="382"/>
    </location>
</feature>
<feature type="region of interest" description="Disordered" evidence="1">
    <location>
        <begin position="752"/>
        <end position="773"/>
    </location>
</feature>
<keyword evidence="3" id="KW-1185">Reference proteome</keyword>
<protein>
    <recommendedName>
        <fullName evidence="4">MLF1-interacting protein</fullName>
    </recommendedName>
</protein>
<feature type="compositionally biased region" description="Polar residues" evidence="1">
    <location>
        <begin position="174"/>
        <end position="194"/>
    </location>
</feature>
<dbReference type="AlphaFoldDB" id="A0AAV3Y728"/>
<feature type="compositionally biased region" description="Basic and acidic residues" evidence="1">
    <location>
        <begin position="163"/>
        <end position="173"/>
    </location>
</feature>
<accession>A0AAV3Y728</accession>
<feature type="compositionally biased region" description="Low complexity" evidence="1">
    <location>
        <begin position="195"/>
        <end position="204"/>
    </location>
</feature>
<feature type="region of interest" description="Disordered" evidence="1">
    <location>
        <begin position="157"/>
        <end position="304"/>
    </location>
</feature>
<name>A0AAV3Y728_9GAST</name>